<evidence type="ECO:0000313" key="2">
    <source>
        <dbReference type="EMBL" id="CAD7226740.1"/>
    </source>
</evidence>
<dbReference type="AlphaFoldDB" id="A0A7R8ZPF5"/>
<protein>
    <submittedName>
        <fullName evidence="2">Uncharacterized protein</fullName>
    </submittedName>
</protein>
<accession>A0A7R8ZPF5</accession>
<organism evidence="2">
    <name type="scientific">Cyprideis torosa</name>
    <dbReference type="NCBI Taxonomy" id="163714"/>
    <lineage>
        <taxon>Eukaryota</taxon>
        <taxon>Metazoa</taxon>
        <taxon>Ecdysozoa</taxon>
        <taxon>Arthropoda</taxon>
        <taxon>Crustacea</taxon>
        <taxon>Oligostraca</taxon>
        <taxon>Ostracoda</taxon>
        <taxon>Podocopa</taxon>
        <taxon>Podocopida</taxon>
        <taxon>Cytherocopina</taxon>
        <taxon>Cytheroidea</taxon>
        <taxon>Cytherideidae</taxon>
        <taxon>Cyprideis</taxon>
    </lineage>
</organism>
<feature type="compositionally biased region" description="Low complexity" evidence="1">
    <location>
        <begin position="118"/>
        <end position="128"/>
    </location>
</feature>
<gene>
    <name evidence="2" type="ORF">CTOB1V02_LOCUS4655</name>
</gene>
<feature type="compositionally biased region" description="Basic residues" evidence="1">
    <location>
        <begin position="259"/>
        <end position="268"/>
    </location>
</feature>
<feature type="compositionally biased region" description="Pro residues" evidence="1">
    <location>
        <begin position="102"/>
        <end position="117"/>
    </location>
</feature>
<dbReference type="EMBL" id="OB660916">
    <property type="protein sequence ID" value="CAD7226740.1"/>
    <property type="molecule type" value="Genomic_DNA"/>
</dbReference>
<sequence length="520" mass="57893">MREDEKNHMGACFSFFVSSAPHTTGDCAGNGAETKVDRPPSLPLISSTSSDRARRDFQAKGSAHQGDCKRALSKNGQAAYPNSHPTSSKPFQSRRGGDTWLPGPPPGDTWLPGPPPGDTWLPGPLPGDTWLPGPLPGDASLVSKQDFAVACLSPLVVASGIFLLNPSTQAPLINQPSSQYSRSSCTEERCVLCSKALVVCAPSPYNFRHSDLFNMKAVQLTILLAVTFLVVEFVDARRRNSRHRDRDDDSNSYETVSTHRQKYRKTKHLSPDTYVRSQKHSRSSSSTAYSRQIDYQTQPQNHVVKKQMIKLPQVHPYKTTPTYMAQQPQAYMAPRPIQTQWPSAQSAQTQWPSAQSAQTQWPSAAQSAQNQWTSAQSAQNQWSSVPQRFYQPSIPVNPYWATYAQSSSHGHNRQGSHQRRQIGNEIHHGLQSYVQASGKNMGNHYYQKTSSHQMAYQSNPISESKAAIQEPPPAVKNSPSDLSLLQQRSYPTAKELIGRFLRKNLKVQQLTPTSIKSTWW</sequence>
<evidence type="ECO:0000256" key="1">
    <source>
        <dbReference type="SAM" id="MobiDB-lite"/>
    </source>
</evidence>
<reference evidence="2" key="1">
    <citation type="submission" date="2020-11" db="EMBL/GenBank/DDBJ databases">
        <authorList>
            <person name="Tran Van P."/>
        </authorList>
    </citation>
    <scope>NUCLEOTIDE SEQUENCE</scope>
</reference>
<feature type="region of interest" description="Disordered" evidence="1">
    <location>
        <begin position="239"/>
        <end position="293"/>
    </location>
</feature>
<proteinExistence type="predicted"/>
<feature type="compositionally biased region" description="Basic and acidic residues" evidence="1">
    <location>
        <begin position="239"/>
        <end position="249"/>
    </location>
</feature>
<feature type="region of interest" description="Disordered" evidence="1">
    <location>
        <begin position="19"/>
        <end position="132"/>
    </location>
</feature>
<name>A0A7R8ZPF5_9CRUS</name>